<dbReference type="InterPro" id="IPR036291">
    <property type="entry name" value="NAD(P)-bd_dom_sf"/>
</dbReference>
<evidence type="ECO:0000256" key="3">
    <source>
        <dbReference type="ARBA" id="ARBA00022723"/>
    </source>
</evidence>
<organism evidence="7">
    <name type="scientific">marine sediment metagenome</name>
    <dbReference type="NCBI Taxonomy" id="412755"/>
    <lineage>
        <taxon>unclassified sequences</taxon>
        <taxon>metagenomes</taxon>
        <taxon>ecological metagenomes</taxon>
    </lineage>
</organism>
<evidence type="ECO:0000256" key="5">
    <source>
        <dbReference type="ARBA" id="ARBA00023002"/>
    </source>
</evidence>
<dbReference type="SUPFAM" id="SSF51735">
    <property type="entry name" value="NAD(P)-binding Rossmann-fold domains"/>
    <property type="match status" value="1"/>
</dbReference>
<dbReference type="PANTHER" id="PTHR43350">
    <property type="entry name" value="NAD-DEPENDENT ALCOHOL DEHYDROGENASE"/>
    <property type="match status" value="1"/>
</dbReference>
<dbReference type="Gene3D" id="3.90.180.10">
    <property type="entry name" value="Medium-chain alcohol dehydrogenases, catalytic domain"/>
    <property type="match status" value="1"/>
</dbReference>
<comment type="caution">
    <text evidence="7">The sequence shown here is derived from an EMBL/GenBank/DDBJ whole genome shotgun (WGS) entry which is preliminary data.</text>
</comment>
<dbReference type="InterPro" id="IPR013149">
    <property type="entry name" value="ADH-like_C"/>
</dbReference>
<comment type="similarity">
    <text evidence="2">Belongs to the zinc-containing alcohol dehydrogenase family.</text>
</comment>
<name>X0XT95_9ZZZZ</name>
<accession>X0XT95</accession>
<dbReference type="EMBL" id="BARS01032496">
    <property type="protein sequence ID" value="GAG28096.1"/>
    <property type="molecule type" value="Genomic_DNA"/>
</dbReference>
<gene>
    <name evidence="7" type="ORF">S01H1_50434</name>
</gene>
<keyword evidence="3" id="KW-0479">Metal-binding</keyword>
<evidence type="ECO:0000313" key="7">
    <source>
        <dbReference type="EMBL" id="GAG28096.1"/>
    </source>
</evidence>
<sequence length="136" mass="15231">GVKIKHLTHNKGVDVAIEASGAYPALHEAIRCVNFGGLVVPLAAYKGEAKGLRLGEEWHMNRITMCSSRACSDPNREHPRWDDRRIRETAFRLLKQGKLSVEGLIHPVVPFEESVRAYRLIDEAPGKCVRLGITYN</sequence>
<protein>
    <recommendedName>
        <fullName evidence="6">Alcohol dehydrogenase-like C-terminal domain-containing protein</fullName>
    </recommendedName>
</protein>
<comment type="cofactor">
    <cofactor evidence="1">
        <name>Zn(2+)</name>
        <dbReference type="ChEBI" id="CHEBI:29105"/>
    </cofactor>
</comment>
<proteinExistence type="inferred from homology"/>
<evidence type="ECO:0000256" key="1">
    <source>
        <dbReference type="ARBA" id="ARBA00001947"/>
    </source>
</evidence>
<feature type="domain" description="Alcohol dehydrogenase-like C-terminal" evidence="6">
    <location>
        <begin position="3"/>
        <end position="74"/>
    </location>
</feature>
<dbReference type="GO" id="GO:0046872">
    <property type="term" value="F:metal ion binding"/>
    <property type="evidence" value="ECO:0007669"/>
    <property type="project" value="UniProtKB-KW"/>
</dbReference>
<keyword evidence="5" id="KW-0560">Oxidoreductase</keyword>
<dbReference type="GO" id="GO:0016491">
    <property type="term" value="F:oxidoreductase activity"/>
    <property type="evidence" value="ECO:0007669"/>
    <property type="project" value="UniProtKB-KW"/>
</dbReference>
<keyword evidence="4" id="KW-0862">Zinc</keyword>
<evidence type="ECO:0000256" key="4">
    <source>
        <dbReference type="ARBA" id="ARBA00022833"/>
    </source>
</evidence>
<dbReference type="Gene3D" id="3.40.50.720">
    <property type="entry name" value="NAD(P)-binding Rossmann-like Domain"/>
    <property type="match status" value="1"/>
</dbReference>
<reference evidence="7" key="1">
    <citation type="journal article" date="2014" name="Front. Microbiol.">
        <title>High frequency of phylogenetically diverse reductive dehalogenase-homologous genes in deep subseafloor sedimentary metagenomes.</title>
        <authorList>
            <person name="Kawai M."/>
            <person name="Futagami T."/>
            <person name="Toyoda A."/>
            <person name="Takaki Y."/>
            <person name="Nishi S."/>
            <person name="Hori S."/>
            <person name="Arai W."/>
            <person name="Tsubouchi T."/>
            <person name="Morono Y."/>
            <person name="Uchiyama I."/>
            <person name="Ito T."/>
            <person name="Fujiyama A."/>
            <person name="Inagaki F."/>
            <person name="Takami H."/>
        </authorList>
    </citation>
    <scope>NUCLEOTIDE SEQUENCE</scope>
    <source>
        <strain evidence="7">Expedition CK06-06</strain>
    </source>
</reference>
<dbReference type="AlphaFoldDB" id="X0XT95"/>
<evidence type="ECO:0000259" key="6">
    <source>
        <dbReference type="Pfam" id="PF00107"/>
    </source>
</evidence>
<dbReference type="Pfam" id="PF00107">
    <property type="entry name" value="ADH_zinc_N"/>
    <property type="match status" value="1"/>
</dbReference>
<feature type="non-terminal residue" evidence="7">
    <location>
        <position position="1"/>
    </location>
</feature>
<evidence type="ECO:0000256" key="2">
    <source>
        <dbReference type="ARBA" id="ARBA00008072"/>
    </source>
</evidence>
<dbReference type="PANTHER" id="PTHR43350:SF19">
    <property type="entry name" value="D-GULOSIDE 3-DEHYDROGENASE"/>
    <property type="match status" value="1"/>
</dbReference>